<dbReference type="OrthoDB" id="3870258at2"/>
<feature type="region of interest" description="Disordered" evidence="1">
    <location>
        <begin position="11"/>
        <end position="49"/>
    </location>
</feature>
<name>A0A505D7R4_9ACTN</name>
<feature type="compositionally biased region" description="Polar residues" evidence="1">
    <location>
        <begin position="221"/>
        <end position="231"/>
    </location>
</feature>
<dbReference type="EMBL" id="VCHX02000173">
    <property type="protein sequence ID" value="TPQ18650.1"/>
    <property type="molecule type" value="Genomic_DNA"/>
</dbReference>
<feature type="region of interest" description="Disordered" evidence="1">
    <location>
        <begin position="208"/>
        <end position="244"/>
    </location>
</feature>
<sequence length="244" mass="27080">MCCADTGRTCSCPLRPGGPGRTASPNSHLRRPRGNGRTAPPTDPHRAQRARRRLRLRLGRWLRRPGPSDRQPVSDDVDLFAPINRATAEMPAATERVVAAYEAAGFTVELAHQNSEHTYTRLNTDPVSGIQNKVELVAEFLNNPPVPSELGPVLHPDDVAAWKTIALDGRAEVRDAIDVDGLLKARVHVRRLTRPHPALHRQAIRRLRPYRGPKPHPCASDSPTANANSSLRRTRIPQRNEPQQ</sequence>
<dbReference type="InterPro" id="IPR014942">
    <property type="entry name" value="AbiEii"/>
</dbReference>
<gene>
    <name evidence="2" type="ORF">FGD71_030030</name>
</gene>
<dbReference type="GO" id="GO:0016740">
    <property type="term" value="F:transferase activity"/>
    <property type="evidence" value="ECO:0007669"/>
    <property type="project" value="UniProtKB-KW"/>
</dbReference>
<dbReference type="Pfam" id="PF08843">
    <property type="entry name" value="AbiEii"/>
    <property type="match status" value="1"/>
</dbReference>
<evidence type="ECO:0000313" key="2">
    <source>
        <dbReference type="EMBL" id="TPQ18650.1"/>
    </source>
</evidence>
<dbReference type="AlphaFoldDB" id="A0A505D7R4"/>
<keyword evidence="3" id="KW-1185">Reference proteome</keyword>
<proteinExistence type="predicted"/>
<comment type="caution">
    <text evidence="2">The sequence shown here is derived from an EMBL/GenBank/DDBJ whole genome shotgun (WGS) entry which is preliminary data.</text>
</comment>
<dbReference type="Proteomes" id="UP000317378">
    <property type="component" value="Unassembled WGS sequence"/>
</dbReference>
<keyword evidence="2" id="KW-0808">Transferase</keyword>
<evidence type="ECO:0000313" key="3">
    <source>
        <dbReference type="Proteomes" id="UP000317378"/>
    </source>
</evidence>
<evidence type="ECO:0000256" key="1">
    <source>
        <dbReference type="SAM" id="MobiDB-lite"/>
    </source>
</evidence>
<reference evidence="2 3" key="1">
    <citation type="submission" date="2019-06" db="EMBL/GenBank/DDBJ databases">
        <title>Streptomyces sporangiiformans sp. nov., a novel actinomycete isolated from soil in Mount Song.</title>
        <authorList>
            <person name="Han L."/>
        </authorList>
    </citation>
    <scope>NUCLEOTIDE SEQUENCE [LARGE SCALE GENOMIC DNA]</scope>
    <source>
        <strain evidence="2 3">NEAU-SSA 1</strain>
    </source>
</reference>
<organism evidence="2 3">
    <name type="scientific">Streptomyces sporangiiformans</name>
    <dbReference type="NCBI Taxonomy" id="2315329"/>
    <lineage>
        <taxon>Bacteria</taxon>
        <taxon>Bacillati</taxon>
        <taxon>Actinomycetota</taxon>
        <taxon>Actinomycetes</taxon>
        <taxon>Kitasatosporales</taxon>
        <taxon>Streptomycetaceae</taxon>
        <taxon>Streptomyces</taxon>
    </lineage>
</organism>
<accession>A0A505D7R4</accession>
<protein>
    <submittedName>
        <fullName evidence="2">Nucleotidyl transferase AbiEii/AbiGii toxin family protein</fullName>
    </submittedName>
</protein>